<comment type="caution">
    <text evidence="2">The sequence shown here is derived from an EMBL/GenBank/DDBJ whole genome shotgun (WGS) entry which is preliminary data.</text>
</comment>
<evidence type="ECO:0000313" key="2">
    <source>
        <dbReference type="EMBL" id="OPB41727.1"/>
    </source>
</evidence>
<feature type="region of interest" description="Disordered" evidence="1">
    <location>
        <begin position="23"/>
        <end position="49"/>
    </location>
</feature>
<accession>A0A1T3CKV6</accession>
<dbReference type="AlphaFoldDB" id="A0A1T3CKV6"/>
<organism evidence="2 3">
    <name type="scientific">Trichoderma guizhouense</name>
    <dbReference type="NCBI Taxonomy" id="1491466"/>
    <lineage>
        <taxon>Eukaryota</taxon>
        <taxon>Fungi</taxon>
        <taxon>Dikarya</taxon>
        <taxon>Ascomycota</taxon>
        <taxon>Pezizomycotina</taxon>
        <taxon>Sordariomycetes</taxon>
        <taxon>Hypocreomycetidae</taxon>
        <taxon>Hypocreales</taxon>
        <taxon>Hypocreaceae</taxon>
        <taxon>Trichoderma</taxon>
    </lineage>
</organism>
<sequence>MSAQTTMYQQLALAPGVWAVAVAEEDDDDDKDEDKGGRHPGEMTHAFTVDRRIRGGVVTVPTIAGHHDNGTLSCKQLREALKMGTVTPEELVMQNQRHQAQQQQQHQQEAAEEEGEQQEPEMVEPQEQLEELQREQEEEQVGGDL</sequence>
<feature type="compositionally biased region" description="Low complexity" evidence="1">
    <location>
        <begin position="93"/>
        <end position="108"/>
    </location>
</feature>
<dbReference type="Proteomes" id="UP000191004">
    <property type="component" value="Unassembled WGS sequence"/>
</dbReference>
<feature type="compositionally biased region" description="Acidic residues" evidence="1">
    <location>
        <begin position="23"/>
        <end position="32"/>
    </location>
</feature>
<proteinExistence type="predicted"/>
<evidence type="ECO:0000256" key="1">
    <source>
        <dbReference type="SAM" id="MobiDB-lite"/>
    </source>
</evidence>
<dbReference type="EMBL" id="LVVK01000014">
    <property type="protein sequence ID" value="OPB41727.1"/>
    <property type="molecule type" value="Genomic_DNA"/>
</dbReference>
<protein>
    <submittedName>
        <fullName evidence="2">Uncharacterized protein</fullName>
    </submittedName>
</protein>
<keyword evidence="3" id="KW-1185">Reference proteome</keyword>
<gene>
    <name evidence="2" type="ORF">A0O28_0102870</name>
</gene>
<evidence type="ECO:0000313" key="3">
    <source>
        <dbReference type="Proteomes" id="UP000191004"/>
    </source>
</evidence>
<feature type="compositionally biased region" description="Basic and acidic residues" evidence="1">
    <location>
        <begin position="33"/>
        <end position="49"/>
    </location>
</feature>
<feature type="region of interest" description="Disordered" evidence="1">
    <location>
        <begin position="85"/>
        <end position="145"/>
    </location>
</feature>
<reference evidence="2 3" key="1">
    <citation type="submission" date="2016-04" db="EMBL/GenBank/DDBJ databases">
        <title>Multiple horizontal gene transfer events from other fungi enriched the ability of the initially mycotrophic fungus Trichoderma (Ascomycota) to feed on dead plant biomass.</title>
        <authorList>
            <person name="Atanasova L."/>
            <person name="Chenthamara K."/>
            <person name="Zhang J."/>
            <person name="Grujic M."/>
            <person name="Henrissat B."/>
            <person name="Kuo A."/>
            <person name="Aertz A."/>
            <person name="Salamov A."/>
            <person name="Lipzen A."/>
            <person name="Labutti K."/>
            <person name="Barry K."/>
            <person name="Miao Y."/>
            <person name="Rahimi M.J."/>
            <person name="Shen Q."/>
            <person name="Grigoriev I.V."/>
            <person name="Kubicek C.P."/>
            <person name="Druzhinina I.S."/>
        </authorList>
    </citation>
    <scope>NUCLEOTIDE SEQUENCE [LARGE SCALE GENOMIC DNA]</scope>
    <source>
        <strain evidence="2 3">NJAU 4742</strain>
    </source>
</reference>
<name>A0A1T3CKV6_9HYPO</name>
<feature type="compositionally biased region" description="Acidic residues" evidence="1">
    <location>
        <begin position="110"/>
        <end position="145"/>
    </location>
</feature>